<sequence>MSKQLTIVSAGAAAAVLQTASAIVSKVTGGRVQTTTAKEAGRHAVVVGPETPAGVHTAVTEAPKVLRDAIYSDVSTVLVRAVLPRGAPDTVQLRDALDVYASAGIDIKGEVEAATQSFKKSAEIAVAKAKAKGVQRVVLVIKPVTKHNYINDLFKKVSTEAIEAAGLTTEVFGTSVAANQLIVNPETLGVVLLNDVVAAEHIELAFAGVVGGVSRVYYTADGGKISAGHSFKSVALAVAQELRELGLTSEAEKVQSAALKNPRAVLAAL</sequence>
<gene>
    <name evidence="1" type="ORF">TCIL3000_11_6790</name>
</gene>
<protein>
    <submittedName>
        <fullName evidence="1">Uncharacterized protein TCIL3000_11_6790</fullName>
    </submittedName>
</protein>
<dbReference type="EMBL" id="HE575324">
    <property type="protein sequence ID" value="CCC95253.1"/>
    <property type="molecule type" value="Genomic_DNA"/>
</dbReference>
<evidence type="ECO:0000313" key="1">
    <source>
        <dbReference type="EMBL" id="CCC95253.1"/>
    </source>
</evidence>
<dbReference type="AlphaFoldDB" id="G0V0T2"/>
<reference evidence="1" key="1">
    <citation type="journal article" date="2012" name="Proc. Natl. Acad. Sci. U.S.A.">
        <title>Antigenic diversity is generated by distinct evolutionary mechanisms in African trypanosome species.</title>
        <authorList>
            <person name="Jackson A.P."/>
            <person name="Berry A."/>
            <person name="Aslett M."/>
            <person name="Allison H.C."/>
            <person name="Burton P."/>
            <person name="Vavrova-Anderson J."/>
            <person name="Brown R."/>
            <person name="Browne H."/>
            <person name="Corton N."/>
            <person name="Hauser H."/>
            <person name="Gamble J."/>
            <person name="Gilderthorp R."/>
            <person name="Marcello L."/>
            <person name="McQuillan J."/>
            <person name="Otto T.D."/>
            <person name="Quail M.A."/>
            <person name="Sanders M.J."/>
            <person name="van Tonder A."/>
            <person name="Ginger M.L."/>
            <person name="Field M.C."/>
            <person name="Barry J.D."/>
            <person name="Hertz-Fowler C."/>
            <person name="Berriman M."/>
        </authorList>
    </citation>
    <scope>NUCLEOTIDE SEQUENCE</scope>
    <source>
        <strain evidence="1">IL3000</strain>
    </source>
</reference>
<organism evidence="1">
    <name type="scientific">Trypanosoma congolense (strain IL3000)</name>
    <dbReference type="NCBI Taxonomy" id="1068625"/>
    <lineage>
        <taxon>Eukaryota</taxon>
        <taxon>Discoba</taxon>
        <taxon>Euglenozoa</taxon>
        <taxon>Kinetoplastea</taxon>
        <taxon>Metakinetoplastina</taxon>
        <taxon>Trypanosomatida</taxon>
        <taxon>Trypanosomatidae</taxon>
        <taxon>Trypanosoma</taxon>
        <taxon>Nannomonas</taxon>
    </lineage>
</organism>
<accession>G0V0T2</accession>
<proteinExistence type="predicted"/>
<dbReference type="VEuPathDB" id="TriTrypDB:TcIL3000.11.6790"/>
<name>G0V0T2_TRYCI</name>